<name>A0A7G9S797_9MICO</name>
<dbReference type="EMBL" id="CP060716">
    <property type="protein sequence ID" value="QNN63722.1"/>
    <property type="molecule type" value="Genomic_DNA"/>
</dbReference>
<keyword evidence="2" id="KW-1185">Reference proteome</keyword>
<dbReference type="AlphaFoldDB" id="A0A7G9S797"/>
<evidence type="ECO:0000313" key="1">
    <source>
        <dbReference type="EMBL" id="QNN63722.1"/>
    </source>
</evidence>
<accession>A0A7G9S797</accession>
<dbReference type="KEGG" id="ldn:H9L06_05395"/>
<dbReference type="RefSeq" id="WP_187556180.1">
    <property type="nucleotide sequence ID" value="NZ_CP060716.1"/>
</dbReference>
<sequence length="106" mass="11688">MSAETVIDAYHQLFNMEASFRMAKSDLKARPIYYRVREKIEAHLTVVFAAIALSLHVQEAIGVSVKKPAQLLAPVKGGVLMIDGEEHEIPASVPDEIAEFLAKLGR</sequence>
<dbReference type="Proteomes" id="UP000515934">
    <property type="component" value="Chromosome"/>
</dbReference>
<protein>
    <recommendedName>
        <fullName evidence="3">Transposase</fullName>
    </recommendedName>
</protein>
<evidence type="ECO:0008006" key="3">
    <source>
        <dbReference type="Google" id="ProtNLM"/>
    </source>
</evidence>
<reference evidence="1 2" key="1">
    <citation type="submission" date="2020-08" db="EMBL/GenBank/DDBJ databases">
        <title>Genome sequence of Leucobacter denitrificans KACC 14055T.</title>
        <authorList>
            <person name="Hyun D.-W."/>
            <person name="Bae J.-W."/>
        </authorList>
    </citation>
    <scope>NUCLEOTIDE SEQUENCE [LARGE SCALE GENOMIC DNA]</scope>
    <source>
        <strain evidence="1 2">KACC 14055</strain>
    </source>
</reference>
<evidence type="ECO:0000313" key="2">
    <source>
        <dbReference type="Proteomes" id="UP000515934"/>
    </source>
</evidence>
<gene>
    <name evidence="1" type="ORF">H9L06_05395</name>
</gene>
<organism evidence="1 2">
    <name type="scientific">Leucobacter denitrificans</name>
    <dbReference type="NCBI Taxonomy" id="683042"/>
    <lineage>
        <taxon>Bacteria</taxon>
        <taxon>Bacillati</taxon>
        <taxon>Actinomycetota</taxon>
        <taxon>Actinomycetes</taxon>
        <taxon>Micrococcales</taxon>
        <taxon>Microbacteriaceae</taxon>
        <taxon>Leucobacter</taxon>
    </lineage>
</organism>
<proteinExistence type="predicted"/>